<evidence type="ECO:0000313" key="3">
    <source>
        <dbReference type="Proteomes" id="UP000326924"/>
    </source>
</evidence>
<proteinExistence type="predicted"/>
<dbReference type="EMBL" id="VXIS01000146">
    <property type="protein sequence ID" value="KAA8901302.1"/>
    <property type="molecule type" value="Genomic_DNA"/>
</dbReference>
<feature type="compositionally biased region" description="Basic and acidic residues" evidence="1">
    <location>
        <begin position="19"/>
        <end position="28"/>
    </location>
</feature>
<keyword evidence="3" id="KW-1185">Reference proteome</keyword>
<dbReference type="AlphaFoldDB" id="A0A5J5ER17"/>
<evidence type="ECO:0000256" key="1">
    <source>
        <dbReference type="SAM" id="MobiDB-lite"/>
    </source>
</evidence>
<feature type="compositionally biased region" description="Basic and acidic residues" evidence="1">
    <location>
        <begin position="54"/>
        <end position="71"/>
    </location>
</feature>
<feature type="region of interest" description="Disordered" evidence="1">
    <location>
        <begin position="1"/>
        <end position="108"/>
    </location>
</feature>
<accession>A0A5J5ER17</accession>
<dbReference type="InParanoid" id="A0A5J5ER17"/>
<feature type="compositionally biased region" description="Acidic residues" evidence="1">
    <location>
        <begin position="93"/>
        <end position="106"/>
    </location>
</feature>
<dbReference type="OrthoDB" id="10037289at2759"/>
<protein>
    <submittedName>
        <fullName evidence="2">Uncharacterized protein</fullName>
    </submittedName>
</protein>
<gene>
    <name evidence="2" type="ORF">FN846DRAFT_957502</name>
</gene>
<dbReference type="Proteomes" id="UP000326924">
    <property type="component" value="Unassembled WGS sequence"/>
</dbReference>
<sequence>MSAAITGKATLKAHGSSTSKKEEPEAHAPRAATVQSEPEDASEDNNAVDLSKIPMEDKVSRYVEILTREDLNREEEEDRKREKEEALARGENPEEEEEEEEQDEDLPTGRIYFKGLDAEDTGSPARVSLAALERLCLLYNAADAQNPDLGEVIHMVRDAEGYAVISIFHGELSQYQRHTAQRKKSADVVMDLWPIVEALAFFLWGSDDAHWMHVDDGEGVRRLVEVFGAMYLDSLLRLDAEGFLRTDGPIKNLPLVMGIMLGLAADWTSISGEKSVGWAREILRLAQEKGIDLLSMTDKVEPYEPPPEYVDSDGDMDEQDEGEWQDVDRYYNFDKLLRAYKRRWVPWKDACIDLSKPSVKREIDQTLKEVSERTAGYTWEPDKV</sequence>
<feature type="compositionally biased region" description="Basic and acidic residues" evidence="1">
    <location>
        <begin position="78"/>
        <end position="92"/>
    </location>
</feature>
<reference evidence="2 3" key="1">
    <citation type="submission" date="2019-09" db="EMBL/GenBank/DDBJ databases">
        <title>Draft genome of the ectomycorrhizal ascomycete Sphaerosporella brunnea.</title>
        <authorList>
            <consortium name="DOE Joint Genome Institute"/>
            <person name="Benucci G.M."/>
            <person name="Marozzi G."/>
            <person name="Antonielli L."/>
            <person name="Sanchez S."/>
            <person name="Marco P."/>
            <person name="Wang X."/>
            <person name="Falini L.B."/>
            <person name="Barry K."/>
            <person name="Haridas S."/>
            <person name="Lipzen A."/>
            <person name="Labutti K."/>
            <person name="Grigoriev I.V."/>
            <person name="Murat C."/>
            <person name="Martin F."/>
            <person name="Albertini E."/>
            <person name="Donnini D."/>
            <person name="Bonito G."/>
        </authorList>
    </citation>
    <scope>NUCLEOTIDE SEQUENCE [LARGE SCALE GENOMIC DNA]</scope>
    <source>
        <strain evidence="2 3">Sb_GMNB300</strain>
    </source>
</reference>
<evidence type="ECO:0000313" key="2">
    <source>
        <dbReference type="EMBL" id="KAA8901302.1"/>
    </source>
</evidence>
<name>A0A5J5ER17_9PEZI</name>
<comment type="caution">
    <text evidence="2">The sequence shown here is derived from an EMBL/GenBank/DDBJ whole genome shotgun (WGS) entry which is preliminary data.</text>
</comment>
<organism evidence="2 3">
    <name type="scientific">Sphaerosporella brunnea</name>
    <dbReference type="NCBI Taxonomy" id="1250544"/>
    <lineage>
        <taxon>Eukaryota</taxon>
        <taxon>Fungi</taxon>
        <taxon>Dikarya</taxon>
        <taxon>Ascomycota</taxon>
        <taxon>Pezizomycotina</taxon>
        <taxon>Pezizomycetes</taxon>
        <taxon>Pezizales</taxon>
        <taxon>Pyronemataceae</taxon>
        <taxon>Sphaerosporella</taxon>
    </lineage>
</organism>